<feature type="coiled-coil region" evidence="1">
    <location>
        <begin position="152"/>
        <end position="179"/>
    </location>
</feature>
<name>A0A8H3I476_9LECA</name>
<organism evidence="4 5">
    <name type="scientific">Heterodermia speciosa</name>
    <dbReference type="NCBI Taxonomy" id="116794"/>
    <lineage>
        <taxon>Eukaryota</taxon>
        <taxon>Fungi</taxon>
        <taxon>Dikarya</taxon>
        <taxon>Ascomycota</taxon>
        <taxon>Pezizomycotina</taxon>
        <taxon>Lecanoromycetes</taxon>
        <taxon>OSLEUM clade</taxon>
        <taxon>Lecanoromycetidae</taxon>
        <taxon>Caliciales</taxon>
        <taxon>Physciaceae</taxon>
        <taxon>Heterodermia</taxon>
    </lineage>
</organism>
<protein>
    <recommendedName>
        <fullName evidence="3">BZIP domain-containing protein</fullName>
    </recommendedName>
</protein>
<keyword evidence="5" id="KW-1185">Reference proteome</keyword>
<dbReference type="SUPFAM" id="SSF57959">
    <property type="entry name" value="Leucine zipper domain"/>
    <property type="match status" value="1"/>
</dbReference>
<gene>
    <name evidence="4" type="ORF">HETSPECPRED_003305</name>
</gene>
<keyword evidence="1" id="KW-0175">Coiled coil</keyword>
<feature type="region of interest" description="Disordered" evidence="2">
    <location>
        <begin position="92"/>
        <end position="139"/>
    </location>
</feature>
<feature type="compositionally biased region" description="Polar residues" evidence="2">
    <location>
        <begin position="92"/>
        <end position="112"/>
    </location>
</feature>
<evidence type="ECO:0000313" key="5">
    <source>
        <dbReference type="Proteomes" id="UP000664521"/>
    </source>
</evidence>
<evidence type="ECO:0000256" key="1">
    <source>
        <dbReference type="SAM" id="Coils"/>
    </source>
</evidence>
<dbReference type="AlphaFoldDB" id="A0A8H3I476"/>
<feature type="compositionally biased region" description="Low complexity" evidence="2">
    <location>
        <begin position="117"/>
        <end position="129"/>
    </location>
</feature>
<dbReference type="Pfam" id="PF07716">
    <property type="entry name" value="bZIP_2"/>
    <property type="match status" value="1"/>
</dbReference>
<dbReference type="CDD" id="cd12193">
    <property type="entry name" value="bZIP_GCN4"/>
    <property type="match status" value="1"/>
</dbReference>
<dbReference type="OrthoDB" id="2257100at2759"/>
<dbReference type="InterPro" id="IPR004827">
    <property type="entry name" value="bZIP"/>
</dbReference>
<feature type="domain" description="BZIP" evidence="3">
    <location>
        <begin position="132"/>
        <end position="178"/>
    </location>
</feature>
<dbReference type="EMBL" id="CAJPDS010000002">
    <property type="protein sequence ID" value="CAF9903998.1"/>
    <property type="molecule type" value="Genomic_DNA"/>
</dbReference>
<evidence type="ECO:0000259" key="3">
    <source>
        <dbReference type="Pfam" id="PF07716"/>
    </source>
</evidence>
<proteinExistence type="predicted"/>
<evidence type="ECO:0000256" key="2">
    <source>
        <dbReference type="SAM" id="MobiDB-lite"/>
    </source>
</evidence>
<comment type="caution">
    <text evidence="4">The sequence shown here is derived from an EMBL/GenBank/DDBJ whole genome shotgun (WGS) entry which is preliminary data.</text>
</comment>
<dbReference type="GO" id="GO:0003700">
    <property type="term" value="F:DNA-binding transcription factor activity"/>
    <property type="evidence" value="ECO:0007669"/>
    <property type="project" value="InterPro"/>
</dbReference>
<evidence type="ECO:0000313" key="4">
    <source>
        <dbReference type="EMBL" id="CAF9903998.1"/>
    </source>
</evidence>
<dbReference type="Proteomes" id="UP000664521">
    <property type="component" value="Unassembled WGS sequence"/>
</dbReference>
<reference evidence="4" key="1">
    <citation type="submission" date="2021-03" db="EMBL/GenBank/DDBJ databases">
        <authorList>
            <person name="Tagirdzhanova G."/>
        </authorList>
    </citation>
    <scope>NUCLEOTIDE SEQUENCE</scope>
</reference>
<sequence length="199" mass="22042">MAHPTHSFYSDLATNSLGDPYFVFTPDANLLETEVPLGGTALQQYRDAIAYQCPFSYDCYDNVSVSVDHEPLCLDPDKTAVFAEHHTLSDDTTIYSSNPSPLPRSTSSNSKQGLEGALSKAESSSAMSSRVEKRKANTLAARRYRQNRLDKVAELESALKATQLERDALKVQVAKLEGETRVLREIVGQRRMNPTSKQV</sequence>
<dbReference type="InterPro" id="IPR046347">
    <property type="entry name" value="bZIP_sf"/>
</dbReference>
<accession>A0A8H3I476</accession>
<dbReference type="Gene3D" id="1.20.5.170">
    <property type="match status" value="1"/>
</dbReference>